<dbReference type="EMBL" id="FOFO01000001">
    <property type="protein sequence ID" value="SEP58122.1"/>
    <property type="molecule type" value="Genomic_DNA"/>
</dbReference>
<protein>
    <submittedName>
        <fullName evidence="2">Transglutaminase-like enzyme, putative cysteine protease</fullName>
    </submittedName>
</protein>
<dbReference type="Pfam" id="PF01841">
    <property type="entry name" value="Transglut_core"/>
    <property type="match status" value="1"/>
</dbReference>
<dbReference type="AlphaFoldDB" id="A0A1H8Z1C5"/>
<keyword evidence="2" id="KW-0645">Protease</keyword>
<feature type="domain" description="Transglutaminase-like" evidence="1">
    <location>
        <begin position="175"/>
        <end position="245"/>
    </location>
</feature>
<reference evidence="2 3" key="1">
    <citation type="submission" date="2016-10" db="EMBL/GenBank/DDBJ databases">
        <authorList>
            <person name="de Groot N.N."/>
        </authorList>
    </citation>
    <scope>NUCLEOTIDE SEQUENCE [LARGE SCALE GENOMIC DNA]</scope>
    <source>
        <strain evidence="2 3">B7-7</strain>
    </source>
</reference>
<dbReference type="STRING" id="867345.SAMN05421693_101123"/>
<evidence type="ECO:0000313" key="2">
    <source>
        <dbReference type="EMBL" id="SEP58122.1"/>
    </source>
</evidence>
<dbReference type="Gene3D" id="3.10.620.30">
    <property type="match status" value="1"/>
</dbReference>
<dbReference type="OrthoDB" id="9804872at2"/>
<dbReference type="InterPro" id="IPR002931">
    <property type="entry name" value="Transglutaminase-like"/>
</dbReference>
<dbReference type="GO" id="GO:0008233">
    <property type="term" value="F:peptidase activity"/>
    <property type="evidence" value="ECO:0007669"/>
    <property type="project" value="UniProtKB-KW"/>
</dbReference>
<dbReference type="InterPro" id="IPR013589">
    <property type="entry name" value="Bac_transglu_N"/>
</dbReference>
<organism evidence="2 3">
    <name type="scientific">Ectothiorhodospira magna</name>
    <dbReference type="NCBI Taxonomy" id="867345"/>
    <lineage>
        <taxon>Bacteria</taxon>
        <taxon>Pseudomonadati</taxon>
        <taxon>Pseudomonadota</taxon>
        <taxon>Gammaproteobacteria</taxon>
        <taxon>Chromatiales</taxon>
        <taxon>Ectothiorhodospiraceae</taxon>
        <taxon>Ectothiorhodospira</taxon>
    </lineage>
</organism>
<dbReference type="RefSeq" id="WP_090202447.1">
    <property type="nucleotide sequence ID" value="NZ_FOFO01000001.1"/>
</dbReference>
<dbReference type="InterPro" id="IPR038765">
    <property type="entry name" value="Papain-like_cys_pep_sf"/>
</dbReference>
<proteinExistence type="predicted"/>
<dbReference type="Pfam" id="PF08379">
    <property type="entry name" value="Bact_transglu_N"/>
    <property type="match status" value="1"/>
</dbReference>
<dbReference type="SUPFAM" id="SSF54001">
    <property type="entry name" value="Cysteine proteinases"/>
    <property type="match status" value="1"/>
</dbReference>
<keyword evidence="2" id="KW-0378">Hydrolase</keyword>
<dbReference type="PANTHER" id="PTHR33490">
    <property type="entry name" value="BLR5614 PROTEIN-RELATED"/>
    <property type="match status" value="1"/>
</dbReference>
<dbReference type="Proteomes" id="UP000199496">
    <property type="component" value="Unassembled WGS sequence"/>
</dbReference>
<evidence type="ECO:0000259" key="1">
    <source>
        <dbReference type="SMART" id="SM00460"/>
    </source>
</evidence>
<name>A0A1H8Z1C5_9GAMM</name>
<dbReference type="SMART" id="SM00460">
    <property type="entry name" value="TGc"/>
    <property type="match status" value="1"/>
</dbReference>
<gene>
    <name evidence="2" type="ORF">SAMN05421693_101123</name>
</gene>
<dbReference type="GO" id="GO:0006508">
    <property type="term" value="P:proteolysis"/>
    <property type="evidence" value="ECO:0007669"/>
    <property type="project" value="UniProtKB-KW"/>
</dbReference>
<dbReference type="PANTHER" id="PTHR33490:SF7">
    <property type="entry name" value="BLR2979 PROTEIN"/>
    <property type="match status" value="1"/>
</dbReference>
<sequence>MNYCIRHVTRYRYPSPVSLCHNELHLAPRDTPTQSLRSLTLQVSPWPGYQGERVDFFGNRVHHFSIQQSHRELEITACSQVTLQPSGVEPLGLQSWETVRDRLEREVTPEILDARQYVLPSPQVPLLPELRDYGAASLLPGRPLGEAVADLMGRIFQEFEYRPGFTSVSTELPVVMDHRCGVCQDFAHLALGCLRSHGLAARYVSGYLETLPPPGQDKLEGADASHAWFSVYIPGEGWLDLDPTNNLIPMDRHITLAWGRDYTDVTPVKGVLFGGGDSHDLEVQVDVVREG</sequence>
<accession>A0A1H8Z1C5</accession>
<keyword evidence="3" id="KW-1185">Reference proteome</keyword>
<evidence type="ECO:0000313" key="3">
    <source>
        <dbReference type="Proteomes" id="UP000199496"/>
    </source>
</evidence>